<dbReference type="EMBL" id="JAINUG010000143">
    <property type="protein sequence ID" value="KAJ8392730.1"/>
    <property type="molecule type" value="Genomic_DNA"/>
</dbReference>
<dbReference type="AlphaFoldDB" id="A0AAD7WDM4"/>
<feature type="region of interest" description="Disordered" evidence="1">
    <location>
        <begin position="1"/>
        <end position="26"/>
    </location>
</feature>
<organism evidence="2 3">
    <name type="scientific">Aldrovandia affinis</name>
    <dbReference type="NCBI Taxonomy" id="143900"/>
    <lineage>
        <taxon>Eukaryota</taxon>
        <taxon>Metazoa</taxon>
        <taxon>Chordata</taxon>
        <taxon>Craniata</taxon>
        <taxon>Vertebrata</taxon>
        <taxon>Euteleostomi</taxon>
        <taxon>Actinopterygii</taxon>
        <taxon>Neopterygii</taxon>
        <taxon>Teleostei</taxon>
        <taxon>Notacanthiformes</taxon>
        <taxon>Halosauridae</taxon>
        <taxon>Aldrovandia</taxon>
    </lineage>
</organism>
<reference evidence="2" key="1">
    <citation type="journal article" date="2023" name="Science">
        <title>Genome structures resolve the early diversification of teleost fishes.</title>
        <authorList>
            <person name="Parey E."/>
            <person name="Louis A."/>
            <person name="Montfort J."/>
            <person name="Bouchez O."/>
            <person name="Roques C."/>
            <person name="Iampietro C."/>
            <person name="Lluch J."/>
            <person name="Castinel A."/>
            <person name="Donnadieu C."/>
            <person name="Desvignes T."/>
            <person name="Floi Bucao C."/>
            <person name="Jouanno E."/>
            <person name="Wen M."/>
            <person name="Mejri S."/>
            <person name="Dirks R."/>
            <person name="Jansen H."/>
            <person name="Henkel C."/>
            <person name="Chen W.J."/>
            <person name="Zahm M."/>
            <person name="Cabau C."/>
            <person name="Klopp C."/>
            <person name="Thompson A.W."/>
            <person name="Robinson-Rechavi M."/>
            <person name="Braasch I."/>
            <person name="Lecointre G."/>
            <person name="Bobe J."/>
            <person name="Postlethwait J.H."/>
            <person name="Berthelot C."/>
            <person name="Roest Crollius H."/>
            <person name="Guiguen Y."/>
        </authorList>
    </citation>
    <scope>NUCLEOTIDE SEQUENCE</scope>
    <source>
        <strain evidence="2">NC1722</strain>
    </source>
</reference>
<evidence type="ECO:0000313" key="2">
    <source>
        <dbReference type="EMBL" id="KAJ8392730.1"/>
    </source>
</evidence>
<proteinExistence type="predicted"/>
<protein>
    <submittedName>
        <fullName evidence="2">Uncharacterized protein</fullName>
    </submittedName>
</protein>
<feature type="compositionally biased region" description="Polar residues" evidence="1">
    <location>
        <begin position="1"/>
        <end position="13"/>
    </location>
</feature>
<dbReference type="Proteomes" id="UP001221898">
    <property type="component" value="Unassembled WGS sequence"/>
</dbReference>
<comment type="caution">
    <text evidence="2">The sequence shown here is derived from an EMBL/GenBank/DDBJ whole genome shotgun (WGS) entry which is preliminary data.</text>
</comment>
<evidence type="ECO:0000313" key="3">
    <source>
        <dbReference type="Proteomes" id="UP001221898"/>
    </source>
</evidence>
<keyword evidence="3" id="KW-1185">Reference proteome</keyword>
<gene>
    <name evidence="2" type="ORF">AAFF_G00072140</name>
</gene>
<evidence type="ECO:0000256" key="1">
    <source>
        <dbReference type="SAM" id="MobiDB-lite"/>
    </source>
</evidence>
<sequence length="155" mass="16915">MHSVSRPASSRAPQTRRPPSGWGKSGSGLPAHAWLLRGRRPLSVYMWSWLAAGSVCCRAEARQAQTGMPSGEGGEKRVVPATMNHRMEMNAFRAKPPLSRASGYRKYTLASLARHPGTARQLLIHGRSNGRGFLRPGRGRRTSGGGRSDRDVPFV</sequence>
<name>A0AAD7WDM4_9TELE</name>
<accession>A0AAD7WDM4</accession>
<feature type="region of interest" description="Disordered" evidence="1">
    <location>
        <begin position="125"/>
        <end position="155"/>
    </location>
</feature>